<gene>
    <name evidence="1" type="ORF">DAPPUDRAFT_105454</name>
</gene>
<sequence>MALEHEERKKLDYWIRGLKTGKGYASTTYLHPIYTKGPKQQSWHQLSATRLLAFATPLCQTMPINSWSLPPWLTVTHTRGLLSTVFRLLNHRICDIHECLANMCLKQSSQCSTGRLKRNIWKHNVKELCPYTVSGGGASSLQAPFVTCLTSSNAD</sequence>
<protein>
    <submittedName>
        <fullName evidence="1">Uncharacterized protein</fullName>
    </submittedName>
</protein>
<accession>E9GQV7</accession>
<organism evidence="1 2">
    <name type="scientific">Daphnia pulex</name>
    <name type="common">Water flea</name>
    <dbReference type="NCBI Taxonomy" id="6669"/>
    <lineage>
        <taxon>Eukaryota</taxon>
        <taxon>Metazoa</taxon>
        <taxon>Ecdysozoa</taxon>
        <taxon>Arthropoda</taxon>
        <taxon>Crustacea</taxon>
        <taxon>Branchiopoda</taxon>
        <taxon>Diplostraca</taxon>
        <taxon>Cladocera</taxon>
        <taxon>Anomopoda</taxon>
        <taxon>Daphniidae</taxon>
        <taxon>Daphnia</taxon>
    </lineage>
</organism>
<evidence type="ECO:0000313" key="1">
    <source>
        <dbReference type="EMBL" id="EFX78179.1"/>
    </source>
</evidence>
<dbReference type="KEGG" id="dpx:DAPPUDRAFT_105454"/>
<dbReference type="AlphaFoldDB" id="E9GQV7"/>
<evidence type="ECO:0000313" key="2">
    <source>
        <dbReference type="Proteomes" id="UP000000305"/>
    </source>
</evidence>
<dbReference type="Proteomes" id="UP000000305">
    <property type="component" value="Unassembled WGS sequence"/>
</dbReference>
<dbReference type="HOGENOM" id="CLU_1697318_0_0_1"/>
<dbReference type="InParanoid" id="E9GQV7"/>
<reference evidence="1 2" key="1">
    <citation type="journal article" date="2011" name="Science">
        <title>The ecoresponsive genome of Daphnia pulex.</title>
        <authorList>
            <person name="Colbourne J.K."/>
            <person name="Pfrender M.E."/>
            <person name="Gilbert D."/>
            <person name="Thomas W.K."/>
            <person name="Tucker A."/>
            <person name="Oakley T.H."/>
            <person name="Tokishita S."/>
            <person name="Aerts A."/>
            <person name="Arnold G.J."/>
            <person name="Basu M.K."/>
            <person name="Bauer D.J."/>
            <person name="Caceres C.E."/>
            <person name="Carmel L."/>
            <person name="Casola C."/>
            <person name="Choi J.H."/>
            <person name="Detter J.C."/>
            <person name="Dong Q."/>
            <person name="Dusheyko S."/>
            <person name="Eads B.D."/>
            <person name="Frohlich T."/>
            <person name="Geiler-Samerotte K.A."/>
            <person name="Gerlach D."/>
            <person name="Hatcher P."/>
            <person name="Jogdeo S."/>
            <person name="Krijgsveld J."/>
            <person name="Kriventseva E.V."/>
            <person name="Kultz D."/>
            <person name="Laforsch C."/>
            <person name="Lindquist E."/>
            <person name="Lopez J."/>
            <person name="Manak J.R."/>
            <person name="Muller J."/>
            <person name="Pangilinan J."/>
            <person name="Patwardhan R.P."/>
            <person name="Pitluck S."/>
            <person name="Pritham E.J."/>
            <person name="Rechtsteiner A."/>
            <person name="Rho M."/>
            <person name="Rogozin I.B."/>
            <person name="Sakarya O."/>
            <person name="Salamov A."/>
            <person name="Schaack S."/>
            <person name="Shapiro H."/>
            <person name="Shiga Y."/>
            <person name="Skalitzky C."/>
            <person name="Smith Z."/>
            <person name="Souvorov A."/>
            <person name="Sung W."/>
            <person name="Tang Z."/>
            <person name="Tsuchiya D."/>
            <person name="Tu H."/>
            <person name="Vos H."/>
            <person name="Wang M."/>
            <person name="Wolf Y.I."/>
            <person name="Yamagata H."/>
            <person name="Yamada T."/>
            <person name="Ye Y."/>
            <person name="Shaw J.R."/>
            <person name="Andrews J."/>
            <person name="Crease T.J."/>
            <person name="Tang H."/>
            <person name="Lucas S.M."/>
            <person name="Robertson H.M."/>
            <person name="Bork P."/>
            <person name="Koonin E.V."/>
            <person name="Zdobnov E.M."/>
            <person name="Grigoriev I.V."/>
            <person name="Lynch M."/>
            <person name="Boore J.L."/>
        </authorList>
    </citation>
    <scope>NUCLEOTIDE SEQUENCE [LARGE SCALE GENOMIC DNA]</scope>
</reference>
<name>E9GQV7_DAPPU</name>
<keyword evidence="2" id="KW-1185">Reference proteome</keyword>
<dbReference type="EMBL" id="GL732558">
    <property type="protein sequence ID" value="EFX78179.1"/>
    <property type="molecule type" value="Genomic_DNA"/>
</dbReference>
<proteinExistence type="predicted"/>